<evidence type="ECO:0000259" key="2">
    <source>
        <dbReference type="Pfam" id="PF07727"/>
    </source>
</evidence>
<dbReference type="InterPro" id="IPR043502">
    <property type="entry name" value="DNA/RNA_pol_sf"/>
</dbReference>
<proteinExistence type="predicted"/>
<dbReference type="Pfam" id="PF07727">
    <property type="entry name" value="RVT_2"/>
    <property type="match status" value="1"/>
</dbReference>
<reference evidence="3" key="1">
    <citation type="journal article" date="2022" name="Int. J. Mol. Sci.">
        <title>Draft Genome of Tanacetum Coccineum: Genomic Comparison of Closely Related Tanacetum-Family Plants.</title>
        <authorList>
            <person name="Yamashiro T."/>
            <person name="Shiraishi A."/>
            <person name="Nakayama K."/>
            <person name="Satake H."/>
        </authorList>
    </citation>
    <scope>NUCLEOTIDE SEQUENCE</scope>
</reference>
<feature type="domain" description="Reverse transcriptase Ty1/copia-type" evidence="2">
    <location>
        <begin position="64"/>
        <end position="196"/>
    </location>
</feature>
<dbReference type="PANTHER" id="PTHR11439">
    <property type="entry name" value="GAG-POL-RELATED RETROTRANSPOSON"/>
    <property type="match status" value="1"/>
</dbReference>
<sequence length="846" mass="95622">MSKNLEEHGFVSTIQQRTNHKDLQNCLFACFLSQEEPKKVIHALKDPSWIEAMQEELLQFKLQEVWTLVDLPNGKRAIGTKWVFRNKKDERGIVIRNKARLVAQGYTQEEGIDYDEVFAPVARIEAIRLFLAYASFKDFVVYQMDVKSAFLYGKIEEEVYVCQPPGFEDPDFPDRVYKVEKALYGLHQAPRAWYLKSQPKLGLWYPEYSPFDLVAYTNCDYAGASLDRKSTTGGCQFLGCRLISWQYKKQTVVANSTTEAEYVVASRKAKKSVRSMMKKLFGMELELILAKTINGEVQLHALVDGKKIIVTESSVRRYLQLEDAEDEVVHKELGGSLVRAATTASSLEAEQDNGGGPKCQETMGDTIAQTRVLDLEKTKTTQQNEIASLKRRVKKLEQKKRSRTHRLKRLYKVGLSARVESSGDEEDLGEDASKQERRINAIDADDEITLVSVQDDADAEMFDVGTLTGDEVFAEQEVAAKGVNLTVDKVTLAQALAALKSVKPKVKGDVIKEPSVPVNAASTPTKISAATITTAKIPTPINGKISYKEEVPIMLDEELHLNYMQRLMKRKELLELKKKRLMKPILLGMTYKQKLMLITSLLKDCKLKNKSSLQLKKKATLFKELLEQRKKHFAAKRVEEKRNKPPTKTQQKKTMITYLKNMEGWKHKDLNSKDFDSISRMALIPPDRTKTCDSSWIGRKIAQINEDEGITLVQMGVSTASIDFTTANVPVTTAGAEISTASPEVKTAGVSVNDIVAKSLVYIRRSAANTKDKGKGIMEESELAMTKTKRQQEQERLSYEAALRLQEQLDEKERQRIARAYEAASSFNIKEWEDIQARIQADEELA</sequence>
<dbReference type="SUPFAM" id="SSF56672">
    <property type="entry name" value="DNA/RNA polymerases"/>
    <property type="match status" value="1"/>
</dbReference>
<dbReference type="PANTHER" id="PTHR11439:SF495">
    <property type="entry name" value="REVERSE TRANSCRIPTASE, RNA-DEPENDENT DNA POLYMERASE-RELATED"/>
    <property type="match status" value="1"/>
</dbReference>
<dbReference type="Proteomes" id="UP001151760">
    <property type="component" value="Unassembled WGS sequence"/>
</dbReference>
<protein>
    <submittedName>
        <fullName evidence="3">Ribonuclease H-like domain-containing protein</fullName>
    </submittedName>
</protein>
<evidence type="ECO:0000256" key="1">
    <source>
        <dbReference type="SAM" id="Coils"/>
    </source>
</evidence>
<organism evidence="3 4">
    <name type="scientific">Tanacetum coccineum</name>
    <dbReference type="NCBI Taxonomy" id="301880"/>
    <lineage>
        <taxon>Eukaryota</taxon>
        <taxon>Viridiplantae</taxon>
        <taxon>Streptophyta</taxon>
        <taxon>Embryophyta</taxon>
        <taxon>Tracheophyta</taxon>
        <taxon>Spermatophyta</taxon>
        <taxon>Magnoliopsida</taxon>
        <taxon>eudicotyledons</taxon>
        <taxon>Gunneridae</taxon>
        <taxon>Pentapetalae</taxon>
        <taxon>asterids</taxon>
        <taxon>campanulids</taxon>
        <taxon>Asterales</taxon>
        <taxon>Asteraceae</taxon>
        <taxon>Asteroideae</taxon>
        <taxon>Anthemideae</taxon>
        <taxon>Anthemidinae</taxon>
        <taxon>Tanacetum</taxon>
    </lineage>
</organism>
<comment type="caution">
    <text evidence="3">The sequence shown here is derived from an EMBL/GenBank/DDBJ whole genome shotgun (WGS) entry which is preliminary data.</text>
</comment>
<dbReference type="InterPro" id="IPR013103">
    <property type="entry name" value="RVT_2"/>
</dbReference>
<accession>A0ABQ5AJJ8</accession>
<reference evidence="3" key="2">
    <citation type="submission" date="2022-01" db="EMBL/GenBank/DDBJ databases">
        <authorList>
            <person name="Yamashiro T."/>
            <person name="Shiraishi A."/>
            <person name="Satake H."/>
            <person name="Nakayama K."/>
        </authorList>
    </citation>
    <scope>NUCLEOTIDE SEQUENCE</scope>
</reference>
<dbReference type="CDD" id="cd09272">
    <property type="entry name" value="RNase_HI_RT_Ty1"/>
    <property type="match status" value="1"/>
</dbReference>
<evidence type="ECO:0000313" key="4">
    <source>
        <dbReference type="Proteomes" id="UP001151760"/>
    </source>
</evidence>
<dbReference type="EMBL" id="BQNB010012379">
    <property type="protein sequence ID" value="GJT02845.1"/>
    <property type="molecule type" value="Genomic_DNA"/>
</dbReference>
<feature type="coiled-coil region" evidence="1">
    <location>
        <begin position="372"/>
        <end position="406"/>
    </location>
</feature>
<evidence type="ECO:0000313" key="3">
    <source>
        <dbReference type="EMBL" id="GJT02845.1"/>
    </source>
</evidence>
<gene>
    <name evidence="3" type="ORF">Tco_0824014</name>
</gene>
<name>A0ABQ5AJJ8_9ASTR</name>
<keyword evidence="4" id="KW-1185">Reference proteome</keyword>
<keyword evidence="1" id="KW-0175">Coiled coil</keyword>